<dbReference type="Gene3D" id="3.50.7.10">
    <property type="entry name" value="GroEL"/>
    <property type="match status" value="1"/>
</dbReference>
<dbReference type="FunFam" id="3.30.810.10:FF:000001">
    <property type="entry name" value="1-phosphatidylinositol 3-phosphate 5-kinase FAB1"/>
    <property type="match status" value="1"/>
</dbReference>
<dbReference type="PANTHER" id="PTHR45748:SF5">
    <property type="entry name" value="1-PHOSPHATIDYLINOSITOL-3-PHOSPHATE 5-KINASE"/>
    <property type="match status" value="1"/>
</dbReference>
<feature type="compositionally biased region" description="Polar residues" evidence="9">
    <location>
        <begin position="47"/>
        <end position="61"/>
    </location>
</feature>
<feature type="region of interest" description="Disordered" evidence="9">
    <location>
        <begin position="1070"/>
        <end position="1097"/>
    </location>
</feature>
<evidence type="ECO:0000256" key="6">
    <source>
        <dbReference type="ARBA" id="ARBA00023464"/>
    </source>
</evidence>
<dbReference type="CDD" id="cd03334">
    <property type="entry name" value="Fab1_TCP"/>
    <property type="match status" value="1"/>
</dbReference>
<evidence type="ECO:0000259" key="10">
    <source>
        <dbReference type="PROSITE" id="PS51455"/>
    </source>
</evidence>
<evidence type="ECO:0000256" key="4">
    <source>
        <dbReference type="ARBA" id="ARBA00022777"/>
    </source>
</evidence>
<keyword evidence="2 8" id="KW-0808">Transferase</keyword>
<dbReference type="InterPro" id="IPR027483">
    <property type="entry name" value="PInositol-4-P-4/5-kinase_C_sf"/>
</dbReference>
<dbReference type="InterPro" id="IPR044769">
    <property type="entry name" value="PIKfyve_PIPKc"/>
</dbReference>
<dbReference type="Gene3D" id="3.30.800.10">
    <property type="entry name" value="Phosphatidylinositol Phosphate Kinase II Beta"/>
    <property type="match status" value="1"/>
</dbReference>
<dbReference type="FunFam" id="3.30.800.10:FF:000007">
    <property type="entry name" value="Putative 1-phosphatidylinositol-4-phosphate 5-kinase/ zinc ion binding family"/>
    <property type="match status" value="1"/>
</dbReference>
<accession>A0A811PK46</accession>
<evidence type="ECO:0000256" key="8">
    <source>
        <dbReference type="PROSITE-ProRule" id="PRU00781"/>
    </source>
</evidence>
<dbReference type="EC" id="2.7.1.150" evidence="1"/>
<keyword evidence="3 8" id="KW-0547">Nucleotide-binding</keyword>
<evidence type="ECO:0000313" key="12">
    <source>
        <dbReference type="Proteomes" id="UP000604825"/>
    </source>
</evidence>
<evidence type="ECO:0000256" key="1">
    <source>
        <dbReference type="ARBA" id="ARBA00012009"/>
    </source>
</evidence>
<evidence type="ECO:0000256" key="7">
    <source>
        <dbReference type="ARBA" id="ARBA00077223"/>
    </source>
</evidence>
<dbReference type="Proteomes" id="UP000604825">
    <property type="component" value="Unassembled WGS sequence"/>
</dbReference>
<feature type="domain" description="PIPK" evidence="10">
    <location>
        <begin position="1234"/>
        <end position="1556"/>
    </location>
</feature>
<dbReference type="Pfam" id="PF01504">
    <property type="entry name" value="PIP5K"/>
    <property type="match status" value="1"/>
</dbReference>
<feature type="compositionally biased region" description="Polar residues" evidence="9">
    <location>
        <begin position="1081"/>
        <end position="1097"/>
    </location>
</feature>
<evidence type="ECO:0000256" key="3">
    <source>
        <dbReference type="ARBA" id="ARBA00022741"/>
    </source>
</evidence>
<dbReference type="Gene3D" id="3.30.810.10">
    <property type="entry name" value="2-Layer Sandwich"/>
    <property type="match status" value="1"/>
</dbReference>
<dbReference type="InterPro" id="IPR027484">
    <property type="entry name" value="PInositol-4-P-5-kinase_N"/>
</dbReference>
<keyword evidence="5 8" id="KW-0067">ATP-binding</keyword>
<dbReference type="SMART" id="SM00330">
    <property type="entry name" value="PIPKc"/>
    <property type="match status" value="1"/>
</dbReference>
<protein>
    <recommendedName>
        <fullName evidence="1">1-phosphatidylinositol-3-phosphate 5-kinase</fullName>
        <ecNumber evidence="1">2.7.1.150</ecNumber>
    </recommendedName>
    <alternativeName>
        <fullName evidence="7">Phosphatidylinositol 3-phosphate 5-kinase type III</fullName>
    </alternativeName>
</protein>
<feature type="region of interest" description="Disordered" evidence="9">
    <location>
        <begin position="1026"/>
        <end position="1045"/>
    </location>
</feature>
<proteinExistence type="predicted"/>
<evidence type="ECO:0000313" key="11">
    <source>
        <dbReference type="EMBL" id="CAD6246327.1"/>
    </source>
</evidence>
<name>A0A811PK46_9POAL</name>
<organism evidence="11 12">
    <name type="scientific">Miscanthus lutarioriparius</name>
    <dbReference type="NCBI Taxonomy" id="422564"/>
    <lineage>
        <taxon>Eukaryota</taxon>
        <taxon>Viridiplantae</taxon>
        <taxon>Streptophyta</taxon>
        <taxon>Embryophyta</taxon>
        <taxon>Tracheophyta</taxon>
        <taxon>Spermatophyta</taxon>
        <taxon>Magnoliopsida</taxon>
        <taxon>Liliopsida</taxon>
        <taxon>Poales</taxon>
        <taxon>Poaceae</taxon>
        <taxon>PACMAD clade</taxon>
        <taxon>Panicoideae</taxon>
        <taxon>Andropogonodae</taxon>
        <taxon>Andropogoneae</taxon>
        <taxon>Saccharinae</taxon>
        <taxon>Miscanthus</taxon>
    </lineage>
</organism>
<feature type="compositionally biased region" description="Basic and acidic residues" evidence="9">
    <location>
        <begin position="155"/>
        <end position="167"/>
    </location>
</feature>
<dbReference type="FunFam" id="3.50.7.10:FF:000007">
    <property type="entry name" value="1-phosphatidylinositol 3-phosphate 5-kinase isoform X1"/>
    <property type="match status" value="1"/>
</dbReference>
<dbReference type="InterPro" id="IPR027409">
    <property type="entry name" value="GroEL-like_apical_dom_sf"/>
</dbReference>
<feature type="compositionally biased region" description="Basic and acidic residues" evidence="9">
    <location>
        <begin position="28"/>
        <end position="45"/>
    </location>
</feature>
<dbReference type="Pfam" id="PF00118">
    <property type="entry name" value="Cpn60_TCP1"/>
    <property type="match status" value="1"/>
</dbReference>
<dbReference type="GO" id="GO:0010008">
    <property type="term" value="C:endosome membrane"/>
    <property type="evidence" value="ECO:0007669"/>
    <property type="project" value="TreeGrafter"/>
</dbReference>
<dbReference type="SUPFAM" id="SSF56104">
    <property type="entry name" value="SAICAR synthase-like"/>
    <property type="match status" value="1"/>
</dbReference>
<dbReference type="CDD" id="cd17300">
    <property type="entry name" value="PIPKc_PIKfyve"/>
    <property type="match status" value="1"/>
</dbReference>
<keyword evidence="12" id="KW-1185">Reference proteome</keyword>
<evidence type="ECO:0000256" key="5">
    <source>
        <dbReference type="ARBA" id="ARBA00022840"/>
    </source>
</evidence>
<dbReference type="InterPro" id="IPR002498">
    <property type="entry name" value="PInositol-4-P-4/5-kinase_core"/>
</dbReference>
<evidence type="ECO:0000256" key="9">
    <source>
        <dbReference type="SAM" id="MobiDB-lite"/>
    </source>
</evidence>
<dbReference type="SUPFAM" id="SSF52029">
    <property type="entry name" value="GroEL apical domain-like"/>
    <property type="match status" value="1"/>
</dbReference>
<dbReference type="InterPro" id="IPR002423">
    <property type="entry name" value="Cpn60/GroEL/TCP-1"/>
</dbReference>
<dbReference type="GO" id="GO:0046854">
    <property type="term" value="P:phosphatidylinositol phosphate biosynthetic process"/>
    <property type="evidence" value="ECO:0007669"/>
    <property type="project" value="TreeGrafter"/>
</dbReference>
<feature type="compositionally biased region" description="Polar residues" evidence="9">
    <location>
        <begin position="1026"/>
        <end position="1035"/>
    </location>
</feature>
<reference evidence="11" key="1">
    <citation type="submission" date="2020-10" db="EMBL/GenBank/DDBJ databases">
        <authorList>
            <person name="Han B."/>
            <person name="Lu T."/>
            <person name="Zhao Q."/>
            <person name="Huang X."/>
            <person name="Zhao Y."/>
        </authorList>
    </citation>
    <scope>NUCLEOTIDE SEQUENCE</scope>
</reference>
<feature type="region of interest" description="Disordered" evidence="9">
    <location>
        <begin position="1"/>
        <end position="108"/>
    </location>
</feature>
<comment type="caution">
    <text evidence="11">The sequence shown here is derived from an EMBL/GenBank/DDBJ whole genome shotgun (WGS) entry which is preliminary data.</text>
</comment>
<dbReference type="OrthoDB" id="158357at2759"/>
<feature type="compositionally biased region" description="Polar residues" evidence="9">
    <location>
        <begin position="83"/>
        <end position="102"/>
    </location>
</feature>
<sequence>MCSDMDQRHHHATREDAPEANGYHRSPHGADHHEQSQAADADKHINHQSTDDNNVPSSASGHRQGGISRHASTSSVDDRSIKSGDNSDGAESTNGRSSNTEISFLENETIWIPPQAADKEDEAQSFATSIAYDDDDDDYIDGIKWGQSSFPSPGKQHDSGTSNHREEREKAMLEAMNGQLKILVSRFLASAGIPSSNEEGSDSWLDIVTSLSWEAALLIKPDGSMGKEMDPGSYIKVKCVASGTRRQSEVIKGLVFKKNAAHKHMPTNCHNPRLLLLKGVLGHSDVGLSSFNSMDQEKDLLERAIGKMMEIWSPNVVLVEKTVSRNIQELLLKEGVTLILDMKLNRLQRIARCTGSPIISFSEVLDKPKLKQCDYFHIEKIIEEHNNASEGGKMTSKTLMFLEGFPRPLGCTILLKGANSEELKKVKQVMHFTVFAAYHLILETSFFEDQRVFLNDKSTPKETSVTATEGTSPTAYDVAALSGAIPSFPSHDDSPALRLFHATSNSYADVNKPLTSPRNVDAFSSVSSSSANNLEQGARLNTTERLTLPVQGPLRKLFADMLHQNIYLPVTSLQEANYNRKEVRAESGQETVSNGFHRSKIEESVVSIENGESINDAQKQEITQAIMPSSSSVSGKNGESLVMEDNGAHSTTSIVIKEKYVDDDQADDALDSHSILILMSSQCTEKQVICEQSHLTRIKYYGSFDVSLGRYLQDILQNQKLSCSSCGEPPESHMYSYTHRNGNLTVLVKRLVPQHHLPGESEGKIWMWTRCSRCDHEHGVSKPTPRVLISAEACNLSFGKFLELSFSSHSAARRLSICGHLVNRDCLRFFGLGSKVAMFRYSSVEIYATCKPQPTLQFVNPIRQDWFEGQRRNIHAKGMALFSGVARFLQNLKNEHPDAITLAINCGLALPVKDFTELEELLIKEKAQFESSVDKAADQNGILSSSVHELLNINWYYQDLLLKLYIWDHRLHQLFYCKSVQQESVANYKNLADTVDGIYVDNSGIDKKISESTYDKTTIALGVASTTESASNKLDPQSGDAAAPLLDDSQEAGHSELTCNGGSKAEESSFAHGQIKVDGTIESTNDPCSEISNDNEVQVNDTVADPIPMEQEPCSTPQQFKYPYWDERERWIWNSIAESQLAYRNDIQIGYLEKFELINNYLPHYLPPLFEQHDEACSPQFAVGPGGNILCIMEDEISSIIARALAISDERRHLIDLKFENGMDYSKGEHAKAMEKSYSFLSENSFSSSPWSSTDSEASLSSMSSFSSDDFSGYDSSSLLSPMHPEMTVNGKVTLRGKYSVTVVYDNQFFALRKRCCPSELAYITSLSRCKKWNAQGGKSKAYFAKTTDDRFIIKQIKKTEFESFIKFAPDYFKHVYHSLDTGSQTCLAKILGIYQVKQIRHGKEVKIDLMVMENLLFGHNISRIYDLKGATFSRRVTDSNDHDTVYLDQNYVEDMGFSPIYIGGRTKHLLQRAIWNDTAFLTSVNVMDYSLLVGVDKEKHELVFGIIDYLRQYTWDKQLETWVKTSLVVPKNVSPTVISPKEYKKRFRKFMAKYFLSVPDTWSPDNSSKQCKSLGQSNHKLAEVQNGDNLLQHLNETEGYIFPVDEVLHQAVQAWYAWTIDEEEIGFGVLMKLSFSHQRQSPNPKYGIWIALLLTMISLAFGPARQLNQFGIANFAGSGSLHPIEVQRMILAQKTFTK</sequence>
<comment type="subunit">
    <text evidence="6">Component of the PI(3,5)P2 regulatory complex at least composed of ATG18, SAC/FIG4, FAB1 and VAC14.</text>
</comment>
<dbReference type="PROSITE" id="PS51455">
    <property type="entry name" value="PIPK"/>
    <property type="match status" value="1"/>
</dbReference>
<evidence type="ECO:0000256" key="2">
    <source>
        <dbReference type="ARBA" id="ARBA00022679"/>
    </source>
</evidence>
<dbReference type="EMBL" id="CAJGYO010000007">
    <property type="protein sequence ID" value="CAD6246327.1"/>
    <property type="molecule type" value="Genomic_DNA"/>
</dbReference>
<keyword evidence="4 8" id="KW-0418">Kinase</keyword>
<dbReference type="GO" id="GO:0000285">
    <property type="term" value="F:1-phosphatidylinositol-3-phosphate 5-kinase activity"/>
    <property type="evidence" value="ECO:0007669"/>
    <property type="project" value="UniProtKB-EC"/>
</dbReference>
<feature type="region of interest" description="Disordered" evidence="9">
    <location>
        <begin position="144"/>
        <end position="167"/>
    </location>
</feature>
<dbReference type="GO" id="GO:0005524">
    <property type="term" value="F:ATP binding"/>
    <property type="evidence" value="ECO:0007669"/>
    <property type="project" value="UniProtKB-UniRule"/>
</dbReference>
<dbReference type="PANTHER" id="PTHR45748">
    <property type="entry name" value="1-PHOSPHATIDYLINOSITOL 3-PHOSPHATE 5-KINASE-RELATED"/>
    <property type="match status" value="1"/>
</dbReference>
<gene>
    <name evidence="11" type="ORF">NCGR_LOCUS30595</name>
</gene>